<protein>
    <recommendedName>
        <fullName evidence="2">DUF4349 domain-containing protein</fullName>
    </recommendedName>
</protein>
<dbReference type="InterPro" id="IPR025645">
    <property type="entry name" value="DUF4349"/>
</dbReference>
<keyword evidence="1" id="KW-0812">Transmembrane</keyword>
<evidence type="ECO:0000313" key="4">
    <source>
        <dbReference type="Proteomes" id="UP000238042"/>
    </source>
</evidence>
<dbReference type="RefSeq" id="WP_105246038.1">
    <property type="nucleotide sequence ID" value="NZ_PSZM01000024.1"/>
</dbReference>
<evidence type="ECO:0000259" key="2">
    <source>
        <dbReference type="Pfam" id="PF14257"/>
    </source>
</evidence>
<keyword evidence="1" id="KW-0472">Membrane</keyword>
<accession>A0A2S8AEZ9</accession>
<feature type="domain" description="DUF4349" evidence="2">
    <location>
        <begin position="52"/>
        <end position="174"/>
    </location>
</feature>
<feature type="transmembrane region" description="Helical" evidence="1">
    <location>
        <begin position="241"/>
        <end position="262"/>
    </location>
</feature>
<keyword evidence="1" id="KW-1133">Transmembrane helix</keyword>
<reference evidence="3 4" key="1">
    <citation type="submission" date="2018-02" db="EMBL/GenBank/DDBJ databases">
        <title>Genome sequences of Apibacter spp., gut symbionts of Asian honey bees.</title>
        <authorList>
            <person name="Kwong W.K."/>
            <person name="Steele M.I."/>
            <person name="Moran N.A."/>
        </authorList>
    </citation>
    <scope>NUCLEOTIDE SEQUENCE [LARGE SCALE GENOMIC DNA]</scope>
    <source>
        <strain evidence="4">wkB301</strain>
    </source>
</reference>
<gene>
    <name evidence="3" type="ORF">C4S77_03315</name>
</gene>
<comment type="caution">
    <text evidence="3">The sequence shown here is derived from an EMBL/GenBank/DDBJ whole genome shotgun (WGS) entry which is preliminary data.</text>
</comment>
<dbReference type="Pfam" id="PF14257">
    <property type="entry name" value="DUF4349"/>
    <property type="match status" value="1"/>
</dbReference>
<dbReference type="EMBL" id="PSZM01000024">
    <property type="protein sequence ID" value="PQL94205.1"/>
    <property type="molecule type" value="Genomic_DNA"/>
</dbReference>
<keyword evidence="4" id="KW-1185">Reference proteome</keyword>
<sequence>MKTKNFLFLSLLFYFLLISCDKKQLSDQTTETKNIIFDSTSSVNGIKNPNKKFIHKADINIEVKDALKSTLTIEKNVIKLGGYVGKSELNSQIISEKITPISKDSARETKVYNITNFMEVRIPKNNLNEFLQSLNQEIGFVISRNLEITDVTIEARINNIKTNTKKIDKNLNNSQEENLINKYKLNDLVQYATVTLDLVEKENIKQTIIPNTKNFTTYENSNFGYQIKTALYTGGNILQKIIIVILYIWPLWVILILGYIILRKYKKSKIK</sequence>
<evidence type="ECO:0000256" key="1">
    <source>
        <dbReference type="SAM" id="Phobius"/>
    </source>
</evidence>
<proteinExistence type="predicted"/>
<organism evidence="3 4">
    <name type="scientific">Apibacter adventoris</name>
    <dbReference type="NCBI Taxonomy" id="1679466"/>
    <lineage>
        <taxon>Bacteria</taxon>
        <taxon>Pseudomonadati</taxon>
        <taxon>Bacteroidota</taxon>
        <taxon>Flavobacteriia</taxon>
        <taxon>Flavobacteriales</taxon>
        <taxon>Weeksellaceae</taxon>
        <taxon>Apibacter</taxon>
    </lineage>
</organism>
<dbReference type="AlphaFoldDB" id="A0A2S8AEZ9"/>
<evidence type="ECO:0000313" key="3">
    <source>
        <dbReference type="EMBL" id="PQL94205.1"/>
    </source>
</evidence>
<dbReference type="OrthoDB" id="9967111at2"/>
<dbReference type="PROSITE" id="PS51257">
    <property type="entry name" value="PROKAR_LIPOPROTEIN"/>
    <property type="match status" value="1"/>
</dbReference>
<name>A0A2S8AEZ9_9FLAO</name>
<dbReference type="Proteomes" id="UP000238042">
    <property type="component" value="Unassembled WGS sequence"/>
</dbReference>